<proteinExistence type="predicted"/>
<dbReference type="Gene3D" id="3.60.21.10">
    <property type="match status" value="1"/>
</dbReference>
<dbReference type="InterPro" id="IPR002591">
    <property type="entry name" value="Phosphodiest/P_Trfase"/>
</dbReference>
<dbReference type="SUPFAM" id="SSF56300">
    <property type="entry name" value="Metallo-dependent phosphatases"/>
    <property type="match status" value="1"/>
</dbReference>
<dbReference type="InterPro" id="IPR004843">
    <property type="entry name" value="Calcineurin-like_PHP"/>
</dbReference>
<evidence type="ECO:0000313" key="3">
    <source>
        <dbReference type="Proteomes" id="UP001596989"/>
    </source>
</evidence>
<dbReference type="CDD" id="cd00016">
    <property type="entry name" value="ALP_like"/>
    <property type="match status" value="1"/>
</dbReference>
<evidence type="ECO:0000259" key="1">
    <source>
        <dbReference type="Pfam" id="PF00149"/>
    </source>
</evidence>
<dbReference type="Pfam" id="PF00149">
    <property type="entry name" value="Metallophos"/>
    <property type="match status" value="1"/>
</dbReference>
<keyword evidence="3" id="KW-1185">Reference proteome</keyword>
<name>A0ABW3HTJ6_9BACL</name>
<evidence type="ECO:0000313" key="2">
    <source>
        <dbReference type="EMBL" id="MFD0960811.1"/>
    </source>
</evidence>
<protein>
    <submittedName>
        <fullName evidence="2">Alkaline phosphatase family protein</fullName>
    </submittedName>
</protein>
<dbReference type="RefSeq" id="WP_377565622.1">
    <property type="nucleotide sequence ID" value="NZ_JBHTJZ010000024.1"/>
</dbReference>
<feature type="domain" description="Calcineurin-like phosphoesterase" evidence="1">
    <location>
        <begin position="313"/>
        <end position="543"/>
    </location>
</feature>
<dbReference type="InterPro" id="IPR029052">
    <property type="entry name" value="Metallo-depent_PP-like"/>
</dbReference>
<dbReference type="PANTHER" id="PTHR10151:SF120">
    <property type="entry name" value="BIS(5'-ADENOSYL)-TRIPHOSPHATASE"/>
    <property type="match status" value="1"/>
</dbReference>
<dbReference type="EMBL" id="JBHTJZ010000024">
    <property type="protein sequence ID" value="MFD0960811.1"/>
    <property type="molecule type" value="Genomic_DNA"/>
</dbReference>
<dbReference type="Gene3D" id="3.40.720.10">
    <property type="entry name" value="Alkaline Phosphatase, subunit A"/>
    <property type="match status" value="2"/>
</dbReference>
<organism evidence="2 3">
    <name type="scientific">Paenibacillus chungangensis</name>
    <dbReference type="NCBI Taxonomy" id="696535"/>
    <lineage>
        <taxon>Bacteria</taxon>
        <taxon>Bacillati</taxon>
        <taxon>Bacillota</taxon>
        <taxon>Bacilli</taxon>
        <taxon>Bacillales</taxon>
        <taxon>Paenibacillaceae</taxon>
        <taxon>Paenibacillus</taxon>
    </lineage>
</organism>
<reference evidence="3" key="1">
    <citation type="journal article" date="2019" name="Int. J. Syst. Evol. Microbiol.">
        <title>The Global Catalogue of Microorganisms (GCM) 10K type strain sequencing project: providing services to taxonomists for standard genome sequencing and annotation.</title>
        <authorList>
            <consortium name="The Broad Institute Genomics Platform"/>
            <consortium name="The Broad Institute Genome Sequencing Center for Infectious Disease"/>
            <person name="Wu L."/>
            <person name="Ma J."/>
        </authorList>
    </citation>
    <scope>NUCLEOTIDE SEQUENCE [LARGE SCALE GENOMIC DNA]</scope>
    <source>
        <strain evidence="3">CCUG 59129</strain>
    </source>
</reference>
<dbReference type="Proteomes" id="UP001596989">
    <property type="component" value="Unassembled WGS sequence"/>
</dbReference>
<accession>A0ABW3HTJ6</accession>
<dbReference type="Pfam" id="PF01663">
    <property type="entry name" value="Phosphodiest"/>
    <property type="match status" value="1"/>
</dbReference>
<dbReference type="InterPro" id="IPR017850">
    <property type="entry name" value="Alkaline_phosphatase_core_sf"/>
</dbReference>
<sequence length="619" mass="68505">MNGLAKRVIIIGLDGAGNMVKDTVTPNIDRLLAGGFVSYEARTVLPTISGECWGSMFHGVQPKLHGLTNEVAATQKYPLDSPYPSFMKLLRDAEPDSVIASLSAWQPINDGIIEEGAANYVANVHADRHHVQKVGELLETHPDFRLLFMQFDGIDGAGHAFGYGTPAYLDIIRETDGYIGDIAAMLEQRGLLDGSLIIMLADHGGGGADPTGHGSAHPQDVTIFWGCSGPGVSSAIAEEDICITDTAAVAAYALGLEAPELWSGRVPQGLFRTESEQDGFGDLPEYYHGPLREAIDKVRQAQDEETATLIYYTDAHHKTGGNQLRVTQAIRHLAREIAPDCIVAGGDWSENGDKEEVLRSQRELMKALHVEGCPVLPVKGNHDDNSIHDFHRNWKGANHVIFPIEAYNDFYSKLEGTVSFDKGNETGLYFYYDLPGKKTRVVVLNSIDIVYQVNRDGMLEQNGQWEYAFSDRQLHWVKEHVFDFSGLENEDEWKTVIFSHVPILQRELAGYTDGEVENGEKLWKVLRDNRSRISACLFGHVHIDQVYAIDEIPLITTLNSVSYKNFPESPDKIRDTISEAVVDIVTINYAKGELLLTRLGAGEDRRVTITSTNGLTLQK</sequence>
<dbReference type="PANTHER" id="PTHR10151">
    <property type="entry name" value="ECTONUCLEOTIDE PYROPHOSPHATASE/PHOSPHODIESTERASE"/>
    <property type="match status" value="1"/>
</dbReference>
<comment type="caution">
    <text evidence="2">The sequence shown here is derived from an EMBL/GenBank/DDBJ whole genome shotgun (WGS) entry which is preliminary data.</text>
</comment>
<dbReference type="SUPFAM" id="SSF53649">
    <property type="entry name" value="Alkaline phosphatase-like"/>
    <property type="match status" value="1"/>
</dbReference>
<gene>
    <name evidence="2" type="ORF">ACFQ2I_15580</name>
</gene>